<evidence type="ECO:0000313" key="2">
    <source>
        <dbReference type="Proteomes" id="UP000035553"/>
    </source>
</evidence>
<dbReference type="EMBL" id="AFVQ02000080">
    <property type="protein sequence ID" value="KLI02734.1"/>
    <property type="molecule type" value="Genomic_DNA"/>
</dbReference>
<reference evidence="1 2" key="1">
    <citation type="journal article" date="2011" name="J. Bacteriol.">
        <title>Draft genome sequence of Sporolactobacillus inulinus strain CASD, an efficient D-lactic acid-producing bacterium with high-concentration lactate tolerance capability.</title>
        <authorList>
            <person name="Yu B."/>
            <person name="Su F."/>
            <person name="Wang L."/>
            <person name="Xu K."/>
            <person name="Zhao B."/>
            <person name="Xu P."/>
        </authorList>
    </citation>
    <scope>NUCLEOTIDE SEQUENCE [LARGE SCALE GENOMIC DNA]</scope>
    <source>
        <strain evidence="1 2">CASD</strain>
    </source>
</reference>
<keyword evidence="2" id="KW-1185">Reference proteome</keyword>
<organism evidence="1 2">
    <name type="scientific">Sporolactobacillus inulinus CASD</name>
    <dbReference type="NCBI Taxonomy" id="1069536"/>
    <lineage>
        <taxon>Bacteria</taxon>
        <taxon>Bacillati</taxon>
        <taxon>Bacillota</taxon>
        <taxon>Bacilli</taxon>
        <taxon>Bacillales</taxon>
        <taxon>Sporolactobacillaceae</taxon>
        <taxon>Sporolactobacillus</taxon>
    </lineage>
</organism>
<protein>
    <submittedName>
        <fullName evidence="1">Uncharacterized protein</fullName>
    </submittedName>
</protein>
<evidence type="ECO:0000313" key="1">
    <source>
        <dbReference type="EMBL" id="KLI02734.1"/>
    </source>
</evidence>
<accession>A0A0U1QPJ4</accession>
<dbReference type="AlphaFoldDB" id="A0A0U1QPJ4"/>
<proteinExistence type="predicted"/>
<dbReference type="Proteomes" id="UP000035553">
    <property type="component" value="Unassembled WGS sequence"/>
</dbReference>
<comment type="caution">
    <text evidence="1">The sequence shown here is derived from an EMBL/GenBank/DDBJ whole genome shotgun (WGS) entry which is preliminary data.</text>
</comment>
<sequence>MDTALDEAQEFVEQEPFLIHEIVTYSFVEFMPLIMRSIRIITRRKAETIHLRRFSLVHVRMAPMTMYLQVLKKYTRESSCTKNGRFVMVNDF</sequence>
<dbReference type="RefSeq" id="WP_010027726.1">
    <property type="nucleotide sequence ID" value="NZ_AFVQ02000080.1"/>
</dbReference>
<name>A0A0U1QPJ4_9BACL</name>
<gene>
    <name evidence="1" type="ORF">SINU_06405</name>
</gene>